<dbReference type="CDD" id="cd05251">
    <property type="entry name" value="NmrA_like_SDR_a"/>
    <property type="match status" value="1"/>
</dbReference>
<dbReference type="OrthoDB" id="300709at2759"/>
<keyword evidence="2" id="KW-0521">NADP</keyword>
<evidence type="ECO:0000259" key="3">
    <source>
        <dbReference type="Pfam" id="PF05368"/>
    </source>
</evidence>
<comment type="similarity">
    <text evidence="1">Belongs to the NmrA-type oxidoreductase family.</text>
</comment>
<dbReference type="InterPro" id="IPR036291">
    <property type="entry name" value="NAD(P)-bd_dom_sf"/>
</dbReference>
<dbReference type="GO" id="GO:0005634">
    <property type="term" value="C:nucleus"/>
    <property type="evidence" value="ECO:0007669"/>
    <property type="project" value="TreeGrafter"/>
</dbReference>
<dbReference type="Gene3D" id="3.90.25.10">
    <property type="entry name" value="UDP-galactose 4-epimerase, domain 1"/>
    <property type="match status" value="1"/>
</dbReference>
<dbReference type="HOGENOM" id="CLU_007383_8_1_1"/>
<dbReference type="eggNOG" id="ENOG502QQEA">
    <property type="taxonomic scope" value="Eukaryota"/>
</dbReference>
<reference evidence="4 5" key="1">
    <citation type="journal article" date="2011" name="Genome Biol.">
        <title>Comparative genome sequence analysis underscores mycoparasitism as the ancestral life style of Trichoderma.</title>
        <authorList>
            <person name="Kubicek C.P."/>
            <person name="Herrera-Estrella A."/>
            <person name="Seidl-Seiboth V."/>
            <person name="Martinez D.A."/>
            <person name="Druzhinina I.S."/>
            <person name="Thon M."/>
            <person name="Zeilinger S."/>
            <person name="Casas-Flores S."/>
            <person name="Horwitz B.A."/>
            <person name="Mukherjee P.K."/>
            <person name="Mukherjee M."/>
            <person name="Kredics L."/>
            <person name="Alcaraz L.D."/>
            <person name="Aerts A."/>
            <person name="Antal Z."/>
            <person name="Atanasova L."/>
            <person name="Cervantes-Badillo M.G."/>
            <person name="Challacombe J."/>
            <person name="Chertkov O."/>
            <person name="McCluskey K."/>
            <person name="Coulpier F."/>
            <person name="Deshpande N."/>
            <person name="von Doehren H."/>
            <person name="Ebbole D.J."/>
            <person name="Esquivel-Naranjo E.U."/>
            <person name="Fekete E."/>
            <person name="Flipphi M."/>
            <person name="Glaser F."/>
            <person name="Gomez-Rodriguez E.Y."/>
            <person name="Gruber S."/>
            <person name="Han C."/>
            <person name="Henrissat B."/>
            <person name="Hermosa R."/>
            <person name="Hernandez-Onate M."/>
            <person name="Karaffa L."/>
            <person name="Kosti I."/>
            <person name="Le Crom S."/>
            <person name="Lindquist E."/>
            <person name="Lucas S."/>
            <person name="Luebeck M."/>
            <person name="Luebeck P.S."/>
            <person name="Margeot A."/>
            <person name="Metz B."/>
            <person name="Misra M."/>
            <person name="Nevalainen H."/>
            <person name="Omann M."/>
            <person name="Packer N."/>
            <person name="Perrone G."/>
            <person name="Uresti-Rivera E.E."/>
            <person name="Salamov A."/>
            <person name="Schmoll M."/>
            <person name="Seiboth B."/>
            <person name="Shapiro H."/>
            <person name="Sukno S."/>
            <person name="Tamayo-Ramos J.A."/>
            <person name="Tisch D."/>
            <person name="Wiest A."/>
            <person name="Wilkinson H.H."/>
            <person name="Zhang M."/>
            <person name="Coutinho P.M."/>
            <person name="Kenerley C.M."/>
            <person name="Monte E."/>
            <person name="Baker S.E."/>
            <person name="Grigoriev I.V."/>
        </authorList>
    </citation>
    <scope>NUCLEOTIDE SEQUENCE [LARGE SCALE GENOMIC DNA]</scope>
    <source>
        <strain evidence="5">Gv29-8 / FGSC 10586</strain>
    </source>
</reference>
<dbReference type="InterPro" id="IPR051164">
    <property type="entry name" value="NmrA-like_oxidored"/>
</dbReference>
<proteinExistence type="inferred from homology"/>
<dbReference type="Pfam" id="PF05368">
    <property type="entry name" value="NmrA"/>
    <property type="match status" value="1"/>
</dbReference>
<feature type="domain" description="NmrA-like" evidence="3">
    <location>
        <begin position="1"/>
        <end position="298"/>
    </location>
</feature>
<dbReference type="AlphaFoldDB" id="G9MT50"/>
<comment type="caution">
    <text evidence="4">The sequence shown here is derived from an EMBL/GenBank/DDBJ whole genome shotgun (WGS) entry which is preliminary data.</text>
</comment>
<organism evidence="4 5">
    <name type="scientific">Hypocrea virens (strain Gv29-8 / FGSC 10586)</name>
    <name type="common">Gliocladium virens</name>
    <name type="synonym">Trichoderma virens</name>
    <dbReference type="NCBI Taxonomy" id="413071"/>
    <lineage>
        <taxon>Eukaryota</taxon>
        <taxon>Fungi</taxon>
        <taxon>Dikarya</taxon>
        <taxon>Ascomycota</taxon>
        <taxon>Pezizomycotina</taxon>
        <taxon>Sordariomycetes</taxon>
        <taxon>Hypocreomycetidae</taxon>
        <taxon>Hypocreales</taxon>
        <taxon>Hypocreaceae</taxon>
        <taxon>Trichoderma</taxon>
    </lineage>
</organism>
<dbReference type="Proteomes" id="UP000007115">
    <property type="component" value="Unassembled WGS sequence"/>
</dbReference>
<dbReference type="RefSeq" id="XP_013957290.1">
    <property type="nucleotide sequence ID" value="XM_014101815.1"/>
</dbReference>
<dbReference type="EMBL" id="ABDF02000006">
    <property type="protein sequence ID" value="EHK23092.1"/>
    <property type="molecule type" value="Genomic_DNA"/>
</dbReference>
<dbReference type="GeneID" id="25792690"/>
<evidence type="ECO:0000256" key="1">
    <source>
        <dbReference type="ARBA" id="ARBA00006328"/>
    </source>
</evidence>
<dbReference type="InParanoid" id="G9MT50"/>
<evidence type="ECO:0000313" key="4">
    <source>
        <dbReference type="EMBL" id="EHK23092.1"/>
    </source>
</evidence>
<dbReference type="STRING" id="413071.G9MT50"/>
<name>G9MT50_HYPVG</name>
<accession>G9MT50</accession>
<dbReference type="InterPro" id="IPR008030">
    <property type="entry name" value="NmrA-like"/>
</dbReference>
<dbReference type="VEuPathDB" id="FungiDB:TRIVIDRAFT_28808"/>
<keyword evidence="5" id="KW-1185">Reference proteome</keyword>
<sequence length="307" mass="33761">MSKLITVFGATGNQGGSVIKSILEDAQLSKEYKIRGITRDTSKKSAQDLVKQGVEVVSADLNSLDSLTSALSGSHTIFLVTNYWETANGDIEFSQGKNVTDAAKKVGVSYIIFSSLHHVTDETKGRLSHVPHFDSKANIEKYIRASGLQCTFVLAGYYMSNFTQMLNKAEDGSYQLFYPVDGKKAKFPLFDAAKDTGMSLFVKATLKNADNLQGKQVLAASDYYTTEEIVDTFSKVTGKKAVFIKVTPEQYRASLPEAVALEYLENQLFVEEPGYYLGESLEPSLSLLDAKPTNWAQYVTENAAAWS</sequence>
<evidence type="ECO:0000256" key="2">
    <source>
        <dbReference type="ARBA" id="ARBA00022857"/>
    </source>
</evidence>
<dbReference type="OMA" id="YYMSNFT"/>
<dbReference type="PANTHER" id="PTHR42748">
    <property type="entry name" value="NITROGEN METABOLITE REPRESSION PROTEIN NMRA FAMILY MEMBER"/>
    <property type="match status" value="1"/>
</dbReference>
<dbReference type="PANTHER" id="PTHR42748:SF31">
    <property type="entry name" value="NMRA-LIKE DOMAIN-CONTAINING PROTEIN-RELATED"/>
    <property type="match status" value="1"/>
</dbReference>
<protein>
    <recommendedName>
        <fullName evidence="3">NmrA-like domain-containing protein</fullName>
    </recommendedName>
</protein>
<dbReference type="Gene3D" id="3.40.50.720">
    <property type="entry name" value="NAD(P)-binding Rossmann-like Domain"/>
    <property type="match status" value="1"/>
</dbReference>
<gene>
    <name evidence="4" type="ORF">TRIVIDRAFT_28808</name>
</gene>
<evidence type="ECO:0000313" key="5">
    <source>
        <dbReference type="Proteomes" id="UP000007115"/>
    </source>
</evidence>
<dbReference type="SUPFAM" id="SSF51735">
    <property type="entry name" value="NAD(P)-binding Rossmann-fold domains"/>
    <property type="match status" value="1"/>
</dbReference>